<dbReference type="AlphaFoldDB" id="A0A0F9QMB4"/>
<evidence type="ECO:0008006" key="2">
    <source>
        <dbReference type="Google" id="ProtNLM"/>
    </source>
</evidence>
<organism evidence="1">
    <name type="scientific">marine sediment metagenome</name>
    <dbReference type="NCBI Taxonomy" id="412755"/>
    <lineage>
        <taxon>unclassified sequences</taxon>
        <taxon>metagenomes</taxon>
        <taxon>ecological metagenomes</taxon>
    </lineage>
</organism>
<comment type="caution">
    <text evidence="1">The sequence shown here is derived from an EMBL/GenBank/DDBJ whole genome shotgun (WGS) entry which is preliminary data.</text>
</comment>
<sequence>MATKISWCDEVWNVVTGCDPPDGHHSEACRFCYARRMANRLKGRFGYPRDEPFRVTFHPERLDKPSEWIKPKKIFLCSMGDLFHDEVPQEWIDKVFWRIGFDYIHHTFLILTKRPSRMKKYFDRLKCRYGSSAWPNVWSGCTAENQQRADERIPVLLKIPAAVRFLSLEPLLGPIDLSHYLWAPCELCGGKGVIGSRMSECDCVRHSCMPGITRRNKLHWVIIGGLSLPGNKIVPPKPEWVKSILEQCDEAGVPVFIKENALYPEVRQDFPGG</sequence>
<protein>
    <recommendedName>
        <fullName evidence="2">Phage protein Gp37/Gp68</fullName>
    </recommendedName>
</protein>
<dbReference type="EMBL" id="LAZR01001501">
    <property type="protein sequence ID" value="KKN43604.1"/>
    <property type="molecule type" value="Genomic_DNA"/>
</dbReference>
<dbReference type="InterPro" id="IPR011101">
    <property type="entry name" value="DUF5131"/>
</dbReference>
<dbReference type="Pfam" id="PF07505">
    <property type="entry name" value="DUF5131"/>
    <property type="match status" value="1"/>
</dbReference>
<accession>A0A0F9QMB4</accession>
<name>A0A0F9QMB4_9ZZZZ</name>
<reference evidence="1" key="1">
    <citation type="journal article" date="2015" name="Nature">
        <title>Complex archaea that bridge the gap between prokaryotes and eukaryotes.</title>
        <authorList>
            <person name="Spang A."/>
            <person name="Saw J.H."/>
            <person name="Jorgensen S.L."/>
            <person name="Zaremba-Niedzwiedzka K."/>
            <person name="Martijn J."/>
            <person name="Lind A.E."/>
            <person name="van Eijk R."/>
            <person name="Schleper C."/>
            <person name="Guy L."/>
            <person name="Ettema T.J."/>
        </authorList>
    </citation>
    <scope>NUCLEOTIDE SEQUENCE</scope>
</reference>
<gene>
    <name evidence="1" type="ORF">LCGC14_0701470</name>
</gene>
<proteinExistence type="predicted"/>
<evidence type="ECO:0000313" key="1">
    <source>
        <dbReference type="EMBL" id="KKN43604.1"/>
    </source>
</evidence>